<dbReference type="PROSITE" id="PS51459">
    <property type="entry name" value="FIDO"/>
    <property type="match status" value="1"/>
</dbReference>
<feature type="domain" description="Fido" evidence="1">
    <location>
        <begin position="123"/>
        <end position="261"/>
    </location>
</feature>
<name>A0A6N6NNV6_9ACTN</name>
<keyword evidence="3" id="KW-1185">Reference proteome</keyword>
<dbReference type="InterPro" id="IPR003812">
    <property type="entry name" value="Fido"/>
</dbReference>
<dbReference type="OrthoDB" id="9813719at2"/>
<evidence type="ECO:0000313" key="3">
    <source>
        <dbReference type="Proteomes" id="UP000468668"/>
    </source>
</evidence>
<dbReference type="InterPro" id="IPR036597">
    <property type="entry name" value="Fido-like_dom_sf"/>
</dbReference>
<accession>A0A6N6NNV6</accession>
<dbReference type="Proteomes" id="UP000468668">
    <property type="component" value="Unassembled WGS sequence"/>
</dbReference>
<gene>
    <name evidence="2" type="ORF">F8C90_03440</name>
</gene>
<sequence length="387" mass="43722">MDYFKPFSADTQAAFFSAEAEMIRFGERAAQLPHAEYLKNTLLAIDAVFAIRMVHDIALPPVPLIVLFDVAGWKFDNDVERCLASMRSMLRLPEETSGTVIEALHYMQALEWVSSIAKPGFEATLETVVRLNEILLFGVNSDERAHGFRRTYLPYKKGSVPLEIPREMRKLCEFCNGEYFSPLGQASVIHHAFERIVPFDSMIDRTGLLFAFMPMFRRGLFANDLMVPICWGASLEWEYRRTLKDASRKELTSESHKVYKEQWAFYNARNTSMGVVIANMFISKVSKLRNSWRSRGLKIPANSATDRLLDLFLAVPQLATRHAASCIGKSYGATNEAMHQLVRAGIVKEVAIDNRERVFVCDQSAALIADFVDNLEKMGEAAAEPGE</sequence>
<dbReference type="EMBL" id="WAJR01000005">
    <property type="protein sequence ID" value="KAB1641565.1"/>
    <property type="molecule type" value="Genomic_DNA"/>
</dbReference>
<evidence type="ECO:0000259" key="1">
    <source>
        <dbReference type="PROSITE" id="PS51459"/>
    </source>
</evidence>
<dbReference type="AlphaFoldDB" id="A0A6N6NNV6"/>
<dbReference type="RefSeq" id="WP_158049055.1">
    <property type="nucleotide sequence ID" value="NZ_WAJR01000005.1"/>
</dbReference>
<evidence type="ECO:0000313" key="2">
    <source>
        <dbReference type="EMBL" id="KAB1641565.1"/>
    </source>
</evidence>
<protein>
    <recommendedName>
        <fullName evidence="1">Fido domain-containing protein</fullName>
    </recommendedName>
</protein>
<organism evidence="2 3">
    <name type="scientific">Ellagibacter isourolithinifaciens</name>
    <dbReference type="NCBI Taxonomy" id="2137581"/>
    <lineage>
        <taxon>Bacteria</taxon>
        <taxon>Bacillati</taxon>
        <taxon>Actinomycetota</taxon>
        <taxon>Coriobacteriia</taxon>
        <taxon>Eggerthellales</taxon>
        <taxon>Eggerthellaceae</taxon>
        <taxon>Ellagibacter</taxon>
    </lineage>
</organism>
<dbReference type="SUPFAM" id="SSF140931">
    <property type="entry name" value="Fic-like"/>
    <property type="match status" value="1"/>
</dbReference>
<dbReference type="Gene3D" id="1.10.3290.10">
    <property type="entry name" value="Fido-like domain"/>
    <property type="match status" value="1"/>
</dbReference>
<dbReference type="GeneID" id="98657457"/>
<comment type="caution">
    <text evidence="2">The sequence shown here is derived from an EMBL/GenBank/DDBJ whole genome shotgun (WGS) entry which is preliminary data.</text>
</comment>
<reference evidence="2 3" key="1">
    <citation type="submission" date="2019-09" db="EMBL/GenBank/DDBJ databases">
        <title>Whole genome shotgun sequencing (WGS) of Ellagibacter isourolithinifaciens DSM 104140(T) and Adlercreutzia muris DSM 29508(T).</title>
        <authorList>
            <person name="Stoll D.A."/>
            <person name="Danylec N."/>
            <person name="Huch M."/>
        </authorList>
    </citation>
    <scope>NUCLEOTIDE SEQUENCE [LARGE SCALE GENOMIC DNA]</scope>
    <source>
        <strain evidence="2 3">DSM 104140</strain>
    </source>
</reference>
<proteinExistence type="predicted"/>